<evidence type="ECO:0000256" key="3">
    <source>
        <dbReference type="PIRSR" id="PIRSR610905-1"/>
    </source>
</evidence>
<feature type="binding site" evidence="4">
    <location>
        <position position="146"/>
    </location>
    <ligand>
        <name>substrate</name>
    </ligand>
</feature>
<comment type="caution">
    <text evidence="6">The sequence shown here is derived from an EMBL/GenBank/DDBJ whole genome shotgun (WGS) entry which is preliminary data.</text>
</comment>
<evidence type="ECO:0000256" key="4">
    <source>
        <dbReference type="PIRSR" id="PIRSR610905-2"/>
    </source>
</evidence>
<dbReference type="Proteomes" id="UP000256779">
    <property type="component" value="Unassembled WGS sequence"/>
</dbReference>
<evidence type="ECO:0000313" key="6">
    <source>
        <dbReference type="EMBL" id="RED93829.1"/>
    </source>
</evidence>
<feature type="binding site" evidence="4">
    <location>
        <position position="266"/>
    </location>
    <ligand>
        <name>substrate</name>
    </ligand>
</feature>
<keyword evidence="5" id="KW-0472">Membrane</keyword>
<feature type="transmembrane region" description="Helical" evidence="5">
    <location>
        <begin position="21"/>
        <end position="41"/>
    </location>
</feature>
<dbReference type="Pfam" id="PF07470">
    <property type="entry name" value="Glyco_hydro_88"/>
    <property type="match status" value="1"/>
</dbReference>
<dbReference type="InterPro" id="IPR052369">
    <property type="entry name" value="UG_Glycosaminoglycan_Hydrolase"/>
</dbReference>
<accession>A0A3D9KYQ6</accession>
<protein>
    <submittedName>
        <fullName evidence="6">Glycosyl hydrolase family 88</fullName>
    </submittedName>
</protein>
<dbReference type="EMBL" id="QREG01000023">
    <property type="protein sequence ID" value="RED93829.1"/>
    <property type="molecule type" value="Genomic_DNA"/>
</dbReference>
<evidence type="ECO:0000256" key="2">
    <source>
        <dbReference type="ARBA" id="ARBA00038358"/>
    </source>
</evidence>
<dbReference type="SUPFAM" id="SSF48208">
    <property type="entry name" value="Six-hairpin glycosidases"/>
    <property type="match status" value="1"/>
</dbReference>
<keyword evidence="5" id="KW-1133">Transmembrane helix</keyword>
<dbReference type="InterPro" id="IPR008928">
    <property type="entry name" value="6-hairpin_glycosidase_sf"/>
</dbReference>
<dbReference type="PANTHER" id="PTHR36845">
    <property type="entry name" value="HYDROLASE, PUTATIVE (AFU_ORTHOLOGUE AFUA_7G05090)-RELATED"/>
    <property type="match status" value="1"/>
</dbReference>
<proteinExistence type="inferred from homology"/>
<sequence length="423" mass="48392">MQTIEAALEQYSRAAFYRITIQIHFFMSKLLVALSLVVIVVCHQACTSNQETQAAENQKSTSANPLDFVISRVKSVDYPARAGAFPRSLEPNGEVRKVPSKDWTSGFYPGVLWYAFELSKDPAIKKRAEEWTWLVEPEKTNDRTHDMGFKINCSFGNAYRLTSNEDYKAVILESAATLATRYNDTVGCIRSWDFNRETWDFPVIIDNMMNLELLFLATQYAGDSSYYDIAYQHAKTTLENHFREDNSSYHVVDYDPETGEVRMKVTHQGISDESSWARGQAWGLYGFTMAYRFTKDSSFLKKAQAIYQYMFSHPSLPGDLIPYWDYDAPDDNKPRDVSAATVTASALYELSDFSANSNMREHADQILANLMKNYTVPENAPHPFILDHSTGNMPKTDEVDVPISYADYYFIEALLRQKELDLR</sequence>
<keyword evidence="1 6" id="KW-0378">Hydrolase</keyword>
<evidence type="ECO:0000256" key="5">
    <source>
        <dbReference type="SAM" id="Phobius"/>
    </source>
</evidence>
<dbReference type="InterPro" id="IPR010905">
    <property type="entry name" value="Glyco_hydro_88"/>
</dbReference>
<gene>
    <name evidence="6" type="ORF">C7460_1237</name>
</gene>
<feature type="binding site" evidence="4">
    <location>
        <position position="206"/>
    </location>
    <ligand>
        <name>substrate</name>
    </ligand>
</feature>
<evidence type="ECO:0000313" key="7">
    <source>
        <dbReference type="Proteomes" id="UP000256779"/>
    </source>
</evidence>
<dbReference type="AlphaFoldDB" id="A0A3D9KYQ6"/>
<reference evidence="6 7" key="1">
    <citation type="submission" date="2018-07" db="EMBL/GenBank/DDBJ databases">
        <title>Genomic Encyclopedia of Type Strains, Phase IV (KMG-IV): sequencing the most valuable type-strain genomes for metagenomic binning, comparative biology and taxonomic classification.</title>
        <authorList>
            <person name="Goeker M."/>
        </authorList>
    </citation>
    <scope>NUCLEOTIDE SEQUENCE [LARGE SCALE GENOMIC DNA]</scope>
    <source>
        <strain evidence="6 7">DSM 4134</strain>
    </source>
</reference>
<keyword evidence="7" id="KW-1185">Reference proteome</keyword>
<feature type="active site" description="Proton donor" evidence="3">
    <location>
        <position position="206"/>
    </location>
</feature>
<comment type="similarity">
    <text evidence="2">Belongs to the glycosyl hydrolase 88 family.</text>
</comment>
<dbReference type="Gene3D" id="1.50.10.10">
    <property type="match status" value="1"/>
</dbReference>
<feature type="active site" description="Nucleophile" evidence="3">
    <location>
        <position position="146"/>
    </location>
</feature>
<organism evidence="6 7">
    <name type="scientific">Marinoscillum furvescens DSM 4134</name>
    <dbReference type="NCBI Taxonomy" id="1122208"/>
    <lineage>
        <taxon>Bacteria</taxon>
        <taxon>Pseudomonadati</taxon>
        <taxon>Bacteroidota</taxon>
        <taxon>Cytophagia</taxon>
        <taxon>Cytophagales</taxon>
        <taxon>Reichenbachiellaceae</taxon>
        <taxon>Marinoscillum</taxon>
    </lineage>
</organism>
<name>A0A3D9KYQ6_MARFU</name>
<keyword evidence="5" id="KW-0812">Transmembrane</keyword>
<feature type="binding site" evidence="4">
    <location>
        <position position="278"/>
    </location>
    <ligand>
        <name>substrate</name>
    </ligand>
</feature>
<dbReference type="PANTHER" id="PTHR36845:SF1">
    <property type="entry name" value="HYDROLASE, PUTATIVE (AFU_ORTHOLOGUE AFUA_7G05090)-RELATED"/>
    <property type="match status" value="1"/>
</dbReference>
<dbReference type="GO" id="GO:0052757">
    <property type="term" value="F:chondroitin hydrolase activity"/>
    <property type="evidence" value="ECO:0007669"/>
    <property type="project" value="TreeGrafter"/>
</dbReference>
<dbReference type="GO" id="GO:0000272">
    <property type="term" value="P:polysaccharide catabolic process"/>
    <property type="evidence" value="ECO:0007669"/>
    <property type="project" value="TreeGrafter"/>
</dbReference>
<dbReference type="InterPro" id="IPR012341">
    <property type="entry name" value="6hp_glycosidase-like_sf"/>
</dbReference>
<feature type="binding site" evidence="4">
    <location>
        <position position="282"/>
    </location>
    <ligand>
        <name>substrate</name>
    </ligand>
</feature>
<evidence type="ECO:0000256" key="1">
    <source>
        <dbReference type="ARBA" id="ARBA00022801"/>
    </source>
</evidence>